<keyword evidence="2" id="KW-1185">Reference proteome</keyword>
<dbReference type="RefSeq" id="WP_065392861.1">
    <property type="nucleotide sequence ID" value="NZ_MAYH01000001.1"/>
</dbReference>
<dbReference type="Proteomes" id="UP000092651">
    <property type="component" value="Unassembled WGS sequence"/>
</dbReference>
<dbReference type="EMBL" id="MAYH01000001">
    <property type="protein sequence ID" value="OCA77107.1"/>
    <property type="molecule type" value="Genomic_DNA"/>
</dbReference>
<evidence type="ECO:0000313" key="2">
    <source>
        <dbReference type="Proteomes" id="UP000092651"/>
    </source>
</evidence>
<dbReference type="AlphaFoldDB" id="A0A1B8ZZU1"/>
<sequence length="325" mass="38229">MKNSPYVTFSNDELVKSEILRRNLNISEVDFISIQKWFDLLLLKHEKATSDRDTQLVAEKELETKFNELISSEIETKSYRYILPRLLTYNNIFHDSYLRSLYIARLGALLCDNLIPKLVNDKLILYTPEDFMHVTLYLKDHYFVSPNSNLLEDTLKIESVRSILKQASVEIKFETLKNILHMIYQKTFHHDIICFKKILKLVSQKDVGLIDYLKKYQVENGQGCYKIIHEILNLDFSKEVWDDFEIKLELINFLDLGRGTNPSSSWTKKFQELAVTIDTKMFLEISRAILKNENCKTYELSYGAVWGDDVAKRFLKSAEWIKKLI</sequence>
<gene>
    <name evidence="1" type="ORF">BBI01_01195</name>
</gene>
<reference evidence="1 2" key="1">
    <citation type="submission" date="2016-07" db="EMBL/GenBank/DDBJ databases">
        <authorList>
            <person name="Jeong J.-J."/>
            <person name="Kim D.W."/>
            <person name="Sang M.K."/>
            <person name="Choi I.-G."/>
            <person name="Kim K.D."/>
        </authorList>
    </citation>
    <scope>NUCLEOTIDE SEQUENCE [LARGE SCALE GENOMIC DNA]</scope>
    <source>
        <strain evidence="1 2">UTM-3</strain>
    </source>
</reference>
<proteinExistence type="predicted"/>
<dbReference type="OrthoDB" id="1266155at2"/>
<comment type="caution">
    <text evidence="1">The sequence shown here is derived from an EMBL/GenBank/DDBJ whole genome shotgun (WGS) entry which is preliminary data.</text>
</comment>
<protein>
    <submittedName>
        <fullName evidence="1">Uncharacterized protein</fullName>
    </submittedName>
</protein>
<organism evidence="1 2">
    <name type="scientific">Chryseobacterium artocarpi</name>
    <dbReference type="NCBI Taxonomy" id="1414727"/>
    <lineage>
        <taxon>Bacteria</taxon>
        <taxon>Pseudomonadati</taxon>
        <taxon>Bacteroidota</taxon>
        <taxon>Flavobacteriia</taxon>
        <taxon>Flavobacteriales</taxon>
        <taxon>Weeksellaceae</taxon>
        <taxon>Chryseobacterium group</taxon>
        <taxon>Chryseobacterium</taxon>
    </lineage>
</organism>
<name>A0A1B8ZZU1_9FLAO</name>
<accession>A0A1B8ZZU1</accession>
<evidence type="ECO:0000313" key="1">
    <source>
        <dbReference type="EMBL" id="OCA77107.1"/>
    </source>
</evidence>